<dbReference type="EMBL" id="BSRI01000002">
    <property type="protein sequence ID" value="GLV56997.1"/>
    <property type="molecule type" value="Genomic_DNA"/>
</dbReference>
<organism evidence="1 2">
    <name type="scientific">Dictyobacter halimunensis</name>
    <dbReference type="NCBI Taxonomy" id="3026934"/>
    <lineage>
        <taxon>Bacteria</taxon>
        <taxon>Bacillati</taxon>
        <taxon>Chloroflexota</taxon>
        <taxon>Ktedonobacteria</taxon>
        <taxon>Ktedonobacterales</taxon>
        <taxon>Dictyobacteraceae</taxon>
        <taxon>Dictyobacter</taxon>
    </lineage>
</organism>
<dbReference type="Proteomes" id="UP001344906">
    <property type="component" value="Unassembled WGS sequence"/>
</dbReference>
<protein>
    <submittedName>
        <fullName evidence="1">Uncharacterized protein</fullName>
    </submittedName>
</protein>
<keyword evidence="2" id="KW-1185">Reference proteome</keyword>
<evidence type="ECO:0000313" key="2">
    <source>
        <dbReference type="Proteomes" id="UP001344906"/>
    </source>
</evidence>
<proteinExistence type="predicted"/>
<comment type="caution">
    <text evidence="1">The sequence shown here is derived from an EMBL/GenBank/DDBJ whole genome shotgun (WGS) entry which is preliminary data.</text>
</comment>
<reference evidence="1 2" key="1">
    <citation type="submission" date="2023-02" db="EMBL/GenBank/DDBJ databases">
        <title>Dictyobacter halimunensis sp. nov., a new member of the class Ktedonobacteria from forest soil in a geothermal area.</title>
        <authorList>
            <person name="Rachmania M.K."/>
            <person name="Ningsih F."/>
            <person name="Sakai Y."/>
            <person name="Yabe S."/>
            <person name="Yokota A."/>
            <person name="Sjamsuridzal W."/>
        </authorList>
    </citation>
    <scope>NUCLEOTIDE SEQUENCE [LARGE SCALE GENOMIC DNA]</scope>
    <source>
        <strain evidence="1 2">S3.2.2.5</strain>
    </source>
</reference>
<name>A0ABQ6FX82_9CHLR</name>
<sequence>MPDGVLRTPSGITPFTYSDERRRRVSSGAAGTQSTLYITILLHAHAIKWWLFFVIDKLMDVA</sequence>
<accession>A0ABQ6FX82</accession>
<evidence type="ECO:0000313" key="1">
    <source>
        <dbReference type="EMBL" id="GLV56997.1"/>
    </source>
</evidence>
<gene>
    <name evidence="1" type="ORF">KDH_38360</name>
</gene>